<feature type="transmembrane region" description="Helical" evidence="2">
    <location>
        <begin position="56"/>
        <end position="74"/>
    </location>
</feature>
<feature type="transmembrane region" description="Helical" evidence="2">
    <location>
        <begin position="12"/>
        <end position="36"/>
    </location>
</feature>
<evidence type="ECO:0000313" key="3">
    <source>
        <dbReference type="EMBL" id="KAK0735620.1"/>
    </source>
</evidence>
<organism evidence="3 4">
    <name type="scientific">Apiosordaria backusii</name>
    <dbReference type="NCBI Taxonomy" id="314023"/>
    <lineage>
        <taxon>Eukaryota</taxon>
        <taxon>Fungi</taxon>
        <taxon>Dikarya</taxon>
        <taxon>Ascomycota</taxon>
        <taxon>Pezizomycotina</taxon>
        <taxon>Sordariomycetes</taxon>
        <taxon>Sordariomycetidae</taxon>
        <taxon>Sordariales</taxon>
        <taxon>Lasiosphaeriaceae</taxon>
        <taxon>Apiosordaria</taxon>
    </lineage>
</organism>
<gene>
    <name evidence="3" type="ORF">B0T21DRAFT_368182</name>
</gene>
<evidence type="ECO:0000256" key="2">
    <source>
        <dbReference type="SAM" id="Phobius"/>
    </source>
</evidence>
<comment type="caution">
    <text evidence="3">The sequence shown here is derived from an EMBL/GenBank/DDBJ whole genome shotgun (WGS) entry which is preliminary data.</text>
</comment>
<keyword evidence="2" id="KW-0812">Transmembrane</keyword>
<proteinExistence type="predicted"/>
<evidence type="ECO:0000313" key="4">
    <source>
        <dbReference type="Proteomes" id="UP001172159"/>
    </source>
</evidence>
<name>A0AA40ED60_9PEZI</name>
<feature type="region of interest" description="Disordered" evidence="1">
    <location>
        <begin position="86"/>
        <end position="105"/>
    </location>
</feature>
<dbReference type="AlphaFoldDB" id="A0AA40ED60"/>
<dbReference type="Proteomes" id="UP001172159">
    <property type="component" value="Unassembled WGS sequence"/>
</dbReference>
<protein>
    <submittedName>
        <fullName evidence="3">Uncharacterized protein</fullName>
    </submittedName>
</protein>
<keyword evidence="4" id="KW-1185">Reference proteome</keyword>
<keyword evidence="2" id="KW-1133">Transmembrane helix</keyword>
<dbReference type="EMBL" id="JAUKTV010000007">
    <property type="protein sequence ID" value="KAK0735620.1"/>
    <property type="molecule type" value="Genomic_DNA"/>
</dbReference>
<keyword evidence="2" id="KW-0472">Membrane</keyword>
<reference evidence="3" key="1">
    <citation type="submission" date="2023-06" db="EMBL/GenBank/DDBJ databases">
        <title>Genome-scale phylogeny and comparative genomics of the fungal order Sordariales.</title>
        <authorList>
            <consortium name="Lawrence Berkeley National Laboratory"/>
            <person name="Hensen N."/>
            <person name="Bonometti L."/>
            <person name="Westerberg I."/>
            <person name="Brannstrom I.O."/>
            <person name="Guillou S."/>
            <person name="Cros-Aarteil S."/>
            <person name="Calhoun S."/>
            <person name="Haridas S."/>
            <person name="Kuo A."/>
            <person name="Mondo S."/>
            <person name="Pangilinan J."/>
            <person name="Riley R."/>
            <person name="Labutti K."/>
            <person name="Andreopoulos B."/>
            <person name="Lipzen A."/>
            <person name="Chen C."/>
            <person name="Yanf M."/>
            <person name="Daum C."/>
            <person name="Ng V."/>
            <person name="Clum A."/>
            <person name="Steindorff A."/>
            <person name="Ohm R."/>
            <person name="Martin F."/>
            <person name="Silar P."/>
            <person name="Natvig D."/>
            <person name="Lalanne C."/>
            <person name="Gautier V."/>
            <person name="Ament-Velasquez S.L."/>
            <person name="Kruys A."/>
            <person name="Hutchinson M.I."/>
            <person name="Powell A.J."/>
            <person name="Barry K."/>
            <person name="Miller A.N."/>
            <person name="Grigoriev I.V."/>
            <person name="Debuchy R."/>
            <person name="Gladieux P."/>
            <person name="Thoren M.H."/>
            <person name="Johannesson H."/>
        </authorList>
    </citation>
    <scope>NUCLEOTIDE SEQUENCE</scope>
    <source>
        <strain evidence="3">CBS 540.89</strain>
    </source>
</reference>
<accession>A0AA40ED60</accession>
<evidence type="ECO:0000256" key="1">
    <source>
        <dbReference type="SAM" id="MobiDB-lite"/>
    </source>
</evidence>
<sequence length="105" mass="11488">MRREVATAILRNVACCVCCQFVGWGLCVCVRARMAIHQTKAPSAPMHSYFYYRRDFVAGSLGIRAAMGFCASLPGRSVKCFVKRDRNRGSAPARMAQGNDPAATP</sequence>